<feature type="region of interest" description="Disordered" evidence="9">
    <location>
        <begin position="91"/>
        <end position="133"/>
    </location>
</feature>
<evidence type="ECO:0000256" key="9">
    <source>
        <dbReference type="SAM" id="MobiDB-lite"/>
    </source>
</evidence>
<evidence type="ECO:0000256" key="2">
    <source>
        <dbReference type="ARBA" id="ARBA00009643"/>
    </source>
</evidence>
<evidence type="ECO:0000313" key="11">
    <source>
        <dbReference type="Proteomes" id="UP000694549"/>
    </source>
</evidence>
<evidence type="ECO:0000256" key="7">
    <source>
        <dbReference type="ARBA" id="ARBA00023136"/>
    </source>
</evidence>
<evidence type="ECO:0008006" key="12">
    <source>
        <dbReference type="Google" id="ProtNLM"/>
    </source>
</evidence>
<sequence length="537" mass="55020">MGPGPAAGERGWGPRTAGPYPGRCLGRSLHSPRCPGVGMEMSPQLGLLGAGGKGGAAPGAACGCTDTPQAPPAPPVPPAPPIVRAPTAALTPARGPRGPHPLRGPAVPGGGRAGGSGAAPRAELGASSAPSSSSLQDAVLNACYRGCRLFSICHFVDASAALNTTRAECEAACAEAYSNAQERFGCRTGCRKQLPEVESRMDKSPEVKAPPFSVLDLVSTFCNDIVSSAQSFISSTWTFYLQADDGKVVVFQSQPQLEFPLPEVQMTQPERPGPGASPHVPQPHAGAGWGGGTGLLLGRWGGWSGASEPSWLPSDFSRAEQIPRFSALIRFPPPAPMLRGGEGGGTVLGTLWGASAPPSRGSLGGEGRLQHPCTQIAAGARAQHHPFPSQAPGRRRRSTPPGRSRGAKPNPWTPRSRSTISWAAWPSRCRGAARGTGGAAPGRPPPCHTQSPAINRPCFLAGGGGVLQALGPSSLDPGRLPLPLHHGDAVAELRQLGDGPRAARQDPGTGRAVLSQWGGPFGVPTTPCVPLPIISGC</sequence>
<keyword evidence="7" id="KW-0472">Membrane</keyword>
<evidence type="ECO:0000313" key="10">
    <source>
        <dbReference type="Ensembl" id="ENSAZOP00000004729.1"/>
    </source>
</evidence>
<dbReference type="AlphaFoldDB" id="A0A8B9U9C8"/>
<name>A0A8B9U9C8_9AVES</name>
<evidence type="ECO:0000256" key="1">
    <source>
        <dbReference type="ARBA" id="ARBA00004614"/>
    </source>
</evidence>
<keyword evidence="5" id="KW-1133">Transmembrane helix</keyword>
<dbReference type="InterPro" id="IPR022065">
    <property type="entry name" value="Uncharacterised_TMEM59"/>
</dbReference>
<proteinExistence type="inferred from homology"/>
<dbReference type="Ensembl" id="ENSAZOT00000005052.1">
    <property type="protein sequence ID" value="ENSAZOP00000004729.1"/>
    <property type="gene ID" value="ENSAZOG00000003063.1"/>
</dbReference>
<keyword evidence="11" id="KW-1185">Reference proteome</keyword>
<evidence type="ECO:0000256" key="6">
    <source>
        <dbReference type="ARBA" id="ARBA00023034"/>
    </source>
</evidence>
<feature type="region of interest" description="Disordered" evidence="9">
    <location>
        <begin position="379"/>
        <end position="421"/>
    </location>
</feature>
<evidence type="ECO:0000256" key="4">
    <source>
        <dbReference type="ARBA" id="ARBA00022729"/>
    </source>
</evidence>
<dbReference type="Pfam" id="PF12280">
    <property type="entry name" value="BSMAP"/>
    <property type="match status" value="1"/>
</dbReference>
<keyword evidence="4" id="KW-0732">Signal</keyword>
<reference evidence="10" key="2">
    <citation type="submission" date="2025-09" db="UniProtKB">
        <authorList>
            <consortium name="Ensembl"/>
        </authorList>
    </citation>
    <scope>IDENTIFICATION</scope>
</reference>
<evidence type="ECO:0000256" key="5">
    <source>
        <dbReference type="ARBA" id="ARBA00022989"/>
    </source>
</evidence>
<dbReference type="PANTHER" id="PTHR28652">
    <property type="entry name" value="TRANSMEMBRANE PROTEIN 59-LIKE PROTEIN"/>
    <property type="match status" value="1"/>
</dbReference>
<feature type="compositionally biased region" description="Gly residues" evidence="9">
    <location>
        <begin position="107"/>
        <end position="117"/>
    </location>
</feature>
<feature type="region of interest" description="Disordered" evidence="9">
    <location>
        <begin position="267"/>
        <end position="288"/>
    </location>
</feature>
<reference evidence="10" key="1">
    <citation type="submission" date="2025-08" db="UniProtKB">
        <authorList>
            <consortium name="Ensembl"/>
        </authorList>
    </citation>
    <scope>IDENTIFICATION</scope>
</reference>
<dbReference type="PANTHER" id="PTHR28652:SF1">
    <property type="entry name" value="TRANSMEMBRANE PROTEIN 59-LIKE"/>
    <property type="match status" value="1"/>
</dbReference>
<comment type="subcellular location">
    <subcellularLocation>
        <location evidence="1">Golgi apparatus membrane</location>
        <topology evidence="1">Single-pass type I membrane protein</topology>
    </subcellularLocation>
</comment>
<protein>
    <recommendedName>
        <fullName evidence="12">Transmembrane protein 59 like</fullName>
    </recommendedName>
</protein>
<keyword evidence="6" id="KW-0333">Golgi apparatus</keyword>
<feature type="compositionally biased region" description="Low complexity" evidence="9">
    <location>
        <begin position="91"/>
        <end position="106"/>
    </location>
</feature>
<evidence type="ECO:0000256" key="3">
    <source>
        <dbReference type="ARBA" id="ARBA00022692"/>
    </source>
</evidence>
<accession>A0A8B9U9C8</accession>
<keyword evidence="8" id="KW-0325">Glycoprotein</keyword>
<feature type="region of interest" description="Disordered" evidence="9">
    <location>
        <begin position="1"/>
        <end position="24"/>
    </location>
</feature>
<dbReference type="Proteomes" id="UP000694549">
    <property type="component" value="Unplaced"/>
</dbReference>
<evidence type="ECO:0000256" key="8">
    <source>
        <dbReference type="ARBA" id="ARBA00023180"/>
    </source>
</evidence>
<dbReference type="GO" id="GO:0000139">
    <property type="term" value="C:Golgi membrane"/>
    <property type="evidence" value="ECO:0007669"/>
    <property type="project" value="UniProtKB-SubCell"/>
</dbReference>
<keyword evidence="3" id="KW-0812">Transmembrane</keyword>
<organism evidence="10 11">
    <name type="scientific">Anas zonorhyncha</name>
    <name type="common">Eastern spot-billed duck</name>
    <dbReference type="NCBI Taxonomy" id="75864"/>
    <lineage>
        <taxon>Eukaryota</taxon>
        <taxon>Metazoa</taxon>
        <taxon>Chordata</taxon>
        <taxon>Craniata</taxon>
        <taxon>Vertebrata</taxon>
        <taxon>Euteleostomi</taxon>
        <taxon>Archelosauria</taxon>
        <taxon>Archosauria</taxon>
        <taxon>Dinosauria</taxon>
        <taxon>Saurischia</taxon>
        <taxon>Theropoda</taxon>
        <taxon>Coelurosauria</taxon>
        <taxon>Aves</taxon>
        <taxon>Neognathae</taxon>
        <taxon>Galloanserae</taxon>
        <taxon>Anseriformes</taxon>
        <taxon>Anatidae</taxon>
        <taxon>Anatinae</taxon>
        <taxon>Anas</taxon>
    </lineage>
</organism>
<comment type="similarity">
    <text evidence="2">Belongs to the TMEM59 family.</text>
</comment>
<feature type="compositionally biased region" description="Low complexity" evidence="9">
    <location>
        <begin position="118"/>
        <end position="133"/>
    </location>
</feature>